<evidence type="ECO:0000256" key="5">
    <source>
        <dbReference type="ARBA" id="ARBA00023002"/>
    </source>
</evidence>
<organism evidence="11 12">
    <name type="scientific">Rhizoctonia solani</name>
    <dbReference type="NCBI Taxonomy" id="456999"/>
    <lineage>
        <taxon>Eukaryota</taxon>
        <taxon>Fungi</taxon>
        <taxon>Dikarya</taxon>
        <taxon>Basidiomycota</taxon>
        <taxon>Agaricomycotina</taxon>
        <taxon>Agaricomycetes</taxon>
        <taxon>Cantharellales</taxon>
        <taxon>Ceratobasidiaceae</taxon>
        <taxon>Rhizoctonia</taxon>
    </lineage>
</organism>
<evidence type="ECO:0000256" key="1">
    <source>
        <dbReference type="ARBA" id="ARBA00001974"/>
    </source>
</evidence>
<dbReference type="EMBL" id="CYGV01001733">
    <property type="protein sequence ID" value="CUA76722.1"/>
    <property type="molecule type" value="Genomic_DNA"/>
</dbReference>
<dbReference type="PANTHER" id="PTHR43104:SF4">
    <property type="entry name" value="L-2-HYDROXYGLUTARATE DEHYDROGENASE, MITOCHONDRIAL"/>
    <property type="match status" value="1"/>
</dbReference>
<comment type="catalytic activity">
    <reaction evidence="6">
        <text>(S)-2-hydroxyglutarate + A = 2-oxoglutarate + AH2</text>
        <dbReference type="Rhea" id="RHEA:21252"/>
        <dbReference type="ChEBI" id="CHEBI:13193"/>
        <dbReference type="ChEBI" id="CHEBI:16782"/>
        <dbReference type="ChEBI" id="CHEBI:16810"/>
        <dbReference type="ChEBI" id="CHEBI:17499"/>
        <dbReference type="EC" id="1.1.99.2"/>
    </reaction>
</comment>
<evidence type="ECO:0000256" key="8">
    <source>
        <dbReference type="ARBA" id="ARBA00038878"/>
    </source>
</evidence>
<dbReference type="Proteomes" id="UP000044841">
    <property type="component" value="Unassembled WGS sequence"/>
</dbReference>
<dbReference type="SUPFAM" id="SSF51905">
    <property type="entry name" value="FAD/NAD(P)-binding domain"/>
    <property type="match status" value="1"/>
</dbReference>
<comment type="similarity">
    <text evidence="2">Belongs to the complex I NDUFA12 subunit family.</text>
</comment>
<evidence type="ECO:0000256" key="7">
    <source>
        <dbReference type="ARBA" id="ARBA00037941"/>
    </source>
</evidence>
<accession>A0A0K6GDN2</accession>
<keyword evidence="4" id="KW-0274">FAD</keyword>
<dbReference type="EC" id="1.1.99.2" evidence="8"/>
<feature type="domain" description="FAD dependent oxidoreductase" evidence="10">
    <location>
        <begin position="193"/>
        <end position="614"/>
    </location>
</feature>
<evidence type="ECO:0000256" key="4">
    <source>
        <dbReference type="ARBA" id="ARBA00022827"/>
    </source>
</evidence>
<dbReference type="PANTHER" id="PTHR43104">
    <property type="entry name" value="L-2-HYDROXYGLUTARATE DEHYDROGENASE, MITOCHONDRIAL"/>
    <property type="match status" value="1"/>
</dbReference>
<dbReference type="GO" id="GO:0047545">
    <property type="term" value="F:(S)-2-hydroxyglutarate dehydrogenase activity"/>
    <property type="evidence" value="ECO:0007669"/>
    <property type="project" value="UniProtKB-EC"/>
</dbReference>
<sequence length="617" mass="69114">MVSLLRTLRSIRRVGLKEYIRQMWYIGDAKSGRFVGADKFGNRYFENTNAEEELPGRHRWVDYRQHEYNASQIPSEWHAWMHHIRNEPPTTDKVLQESQRPWQTSYLENLTGTRGAYRPYNTVAPKITAWDPKPLRLSVPVSAEADHLSPIRSHEPLAYLHHHLYIGMSVRGLAVALNSNGRYAYRKPEMAVDHLIIGAGVVGLAIAQRLAYKFPDKSTYLVERNGRAGEETSSRNSEVIHAGLYYPLGSLKTRLCLRGRHLLYEHCDKHNVPYRKTGKLIVARKGQEDYLHKLHAHAQALKWPLFSNPSSINSPVAPTRFISGDEARQLEPDLSREISAAVESPETGILDSHSFFESLEKLIGESEGAGSITFGTRVVRVDPYVPQPGENIDGSTTGWVVQFITGDSDEPDSILARTLVNSSGLSSTLVLNALLPPEKRITSFFSRGSYASYRGPGASHVSRLVYPVPEQGASHGHASLGTHLTLDMEGNVRFGPDAEWLQPPEDASLDGQEMHDFWKRHLAPSGDRLDQMYEAVLTYLPDIRRDGLSSDYVGIRPKLVGPGHGFQDFVARQDWSTDFYRAQNNNKSGRMVSLMGIESPGLTSSLAIAEMVVEELI</sequence>
<keyword evidence="5" id="KW-0560">Oxidoreductase</keyword>
<keyword evidence="12" id="KW-1185">Reference proteome</keyword>
<name>A0A0K6GDN2_9AGAM</name>
<dbReference type="Gene3D" id="3.30.9.10">
    <property type="entry name" value="D-Amino Acid Oxidase, subunit A, domain 2"/>
    <property type="match status" value="1"/>
</dbReference>
<dbReference type="InterPro" id="IPR036188">
    <property type="entry name" value="FAD/NAD-bd_sf"/>
</dbReference>
<reference evidence="11 12" key="1">
    <citation type="submission" date="2015-07" db="EMBL/GenBank/DDBJ databases">
        <authorList>
            <person name="Noorani M."/>
        </authorList>
    </citation>
    <scope>NUCLEOTIDE SEQUENCE [LARGE SCALE GENOMIC DNA]</scope>
    <source>
        <strain evidence="11">BBA 69670</strain>
    </source>
</reference>
<dbReference type="GO" id="GO:0045271">
    <property type="term" value="C:respiratory chain complex I"/>
    <property type="evidence" value="ECO:0007669"/>
    <property type="project" value="InterPro"/>
</dbReference>
<evidence type="ECO:0000313" key="12">
    <source>
        <dbReference type="Proteomes" id="UP000044841"/>
    </source>
</evidence>
<keyword evidence="3" id="KW-0285">Flavoprotein</keyword>
<evidence type="ECO:0000259" key="10">
    <source>
        <dbReference type="Pfam" id="PF01266"/>
    </source>
</evidence>
<protein>
    <recommendedName>
        <fullName evidence="9">L-2-hydroxyglutarate dehydrogenase, mitochondrial</fullName>
        <ecNumber evidence="8">1.1.99.2</ecNumber>
    </recommendedName>
</protein>
<evidence type="ECO:0000256" key="2">
    <source>
        <dbReference type="ARBA" id="ARBA00007355"/>
    </source>
</evidence>
<evidence type="ECO:0000256" key="9">
    <source>
        <dbReference type="ARBA" id="ARBA00041137"/>
    </source>
</evidence>
<dbReference type="Pfam" id="PF05071">
    <property type="entry name" value="NDUFA12"/>
    <property type="match status" value="1"/>
</dbReference>
<evidence type="ECO:0000256" key="6">
    <source>
        <dbReference type="ARBA" id="ARBA00036066"/>
    </source>
</evidence>
<evidence type="ECO:0000256" key="3">
    <source>
        <dbReference type="ARBA" id="ARBA00022630"/>
    </source>
</evidence>
<dbReference type="Gene3D" id="3.50.50.60">
    <property type="entry name" value="FAD/NAD(P)-binding domain"/>
    <property type="match status" value="1"/>
</dbReference>
<gene>
    <name evidence="11" type="ORF">RSOLAG22IIIB_02191</name>
</gene>
<dbReference type="InterPro" id="IPR007763">
    <property type="entry name" value="NDUFA12"/>
</dbReference>
<evidence type="ECO:0000313" key="11">
    <source>
        <dbReference type="EMBL" id="CUA76722.1"/>
    </source>
</evidence>
<dbReference type="InterPro" id="IPR006076">
    <property type="entry name" value="FAD-dep_OxRdtase"/>
</dbReference>
<dbReference type="Pfam" id="PF01266">
    <property type="entry name" value="DAO"/>
    <property type="match status" value="1"/>
</dbReference>
<comment type="cofactor">
    <cofactor evidence="1">
        <name>FAD</name>
        <dbReference type="ChEBI" id="CHEBI:57692"/>
    </cofactor>
</comment>
<proteinExistence type="inferred from homology"/>
<dbReference type="AlphaFoldDB" id="A0A0K6GDN2"/>
<comment type="similarity">
    <text evidence="7">Belongs to the L2HGDH family.</text>
</comment>